<evidence type="ECO:0000313" key="1">
    <source>
        <dbReference type="EMBL" id="GAA0176277.1"/>
    </source>
</evidence>
<reference evidence="1 2" key="1">
    <citation type="submission" date="2024-01" db="EMBL/GenBank/DDBJ databases">
        <title>The complete chloroplast genome sequence of Lithospermum erythrorhizon: insights into the phylogenetic relationship among Boraginaceae species and the maternal lineages of purple gromwells.</title>
        <authorList>
            <person name="Okada T."/>
            <person name="Watanabe K."/>
        </authorList>
    </citation>
    <scope>NUCLEOTIDE SEQUENCE [LARGE SCALE GENOMIC DNA]</scope>
</reference>
<dbReference type="EMBL" id="BAABME010027894">
    <property type="protein sequence ID" value="GAA0176277.1"/>
    <property type="molecule type" value="Genomic_DNA"/>
</dbReference>
<proteinExistence type="predicted"/>
<dbReference type="PANTHER" id="PTHR31635">
    <property type="entry name" value="REVERSE TRANSCRIPTASE DOMAIN-CONTAINING PROTEIN-RELATED"/>
    <property type="match status" value="1"/>
</dbReference>
<dbReference type="PANTHER" id="PTHR31635:SF196">
    <property type="entry name" value="REVERSE TRANSCRIPTASE DOMAIN-CONTAINING PROTEIN-RELATED"/>
    <property type="match status" value="1"/>
</dbReference>
<dbReference type="AlphaFoldDB" id="A0AAV3RPL7"/>
<sequence>MFDKAEVHHLPRLRFDHAPILVHCFSNRPITGMAPFKFQPMWLTHSEFAKFVHDHWSVETGNINNARPFGDASARFFHTSTNIRRHKNNINMISGENGAWITNHGDISEHITNFFSGLYTSDTSYSTLLPPFLDSLQPFTTASHLSLNTQFFDKEILMALKSFKPYKTPGPDGLHPIFFHKCWPSIEKVALSTIHNAFMNYDTISEINSTYICLIPKVDRPESVKQYRHISLCNTIYKCLTKLLVN</sequence>
<accession>A0AAV3RPL7</accession>
<dbReference type="Proteomes" id="UP001454036">
    <property type="component" value="Unassembled WGS sequence"/>
</dbReference>
<keyword evidence="2" id="KW-1185">Reference proteome</keyword>
<protein>
    <recommendedName>
        <fullName evidence="3">Reverse transcriptase</fullName>
    </recommendedName>
</protein>
<gene>
    <name evidence="1" type="ORF">LIER_42053</name>
</gene>
<organism evidence="1 2">
    <name type="scientific">Lithospermum erythrorhizon</name>
    <name type="common">Purple gromwell</name>
    <name type="synonym">Lithospermum officinale var. erythrorhizon</name>
    <dbReference type="NCBI Taxonomy" id="34254"/>
    <lineage>
        <taxon>Eukaryota</taxon>
        <taxon>Viridiplantae</taxon>
        <taxon>Streptophyta</taxon>
        <taxon>Embryophyta</taxon>
        <taxon>Tracheophyta</taxon>
        <taxon>Spermatophyta</taxon>
        <taxon>Magnoliopsida</taxon>
        <taxon>eudicotyledons</taxon>
        <taxon>Gunneridae</taxon>
        <taxon>Pentapetalae</taxon>
        <taxon>asterids</taxon>
        <taxon>lamiids</taxon>
        <taxon>Boraginales</taxon>
        <taxon>Boraginaceae</taxon>
        <taxon>Boraginoideae</taxon>
        <taxon>Lithospermeae</taxon>
        <taxon>Lithospermum</taxon>
    </lineage>
</organism>
<evidence type="ECO:0000313" key="2">
    <source>
        <dbReference type="Proteomes" id="UP001454036"/>
    </source>
</evidence>
<name>A0AAV3RPL7_LITER</name>
<comment type="caution">
    <text evidence="1">The sequence shown here is derived from an EMBL/GenBank/DDBJ whole genome shotgun (WGS) entry which is preliminary data.</text>
</comment>
<evidence type="ECO:0008006" key="3">
    <source>
        <dbReference type="Google" id="ProtNLM"/>
    </source>
</evidence>